<reference evidence="3 4" key="1">
    <citation type="journal article" date="2012" name="J. Bacteriol.">
        <title>Complete genome sequence of Mycoplasma haemocanis strain Illinois.</title>
        <authorList>
            <person name="do Nascimento N.C."/>
            <person name="Guimaraes A.M."/>
            <person name="Santos A.P."/>
            <person name="Sanmiguel P.J."/>
            <person name="Messick J.B."/>
        </authorList>
    </citation>
    <scope>NUCLEOTIDE SEQUENCE [LARGE SCALE GENOMIC DNA]</scope>
    <source>
        <strain evidence="3 4">Illinois</strain>
    </source>
</reference>
<proteinExistence type="predicted"/>
<evidence type="ECO:0000313" key="3">
    <source>
        <dbReference type="EMBL" id="AEW45338.1"/>
    </source>
</evidence>
<dbReference type="Proteomes" id="UP000009135">
    <property type="component" value="Chromosome"/>
</dbReference>
<dbReference type="AlphaFoldDB" id="H6N6R6"/>
<gene>
    <name evidence="3" type="ordered locus">MHC_02370</name>
</gene>
<organism evidence="3 4">
    <name type="scientific">Mycoplasma haemocanis (strain Illinois)</name>
    <dbReference type="NCBI Taxonomy" id="1111676"/>
    <lineage>
        <taxon>Bacteria</taxon>
        <taxon>Bacillati</taxon>
        <taxon>Mycoplasmatota</taxon>
        <taxon>Mollicutes</taxon>
        <taxon>Mycoplasmataceae</taxon>
        <taxon>Mycoplasma</taxon>
    </lineage>
</organism>
<dbReference type="STRING" id="1111676.MHC_02370"/>
<dbReference type="OrthoDB" id="9851234at2"/>
<sequence length="178" mass="19886">MPSALVSGITKIILGSSALALGAGGAMSGFIFDGKKRQTLKAVSVKNVEHEVTSANITKESSNKTTTSVEDTQVNTDKEVDRSPELKHPEVPIKPDCKIYKLMYESTGEFTETSKEDLRKETKEKDYQEIQGACKEAKGEAFFVSNKGRSGWKYYPADQKKPNLKNKFSEYLQKHEKR</sequence>
<accession>H6N6R6</accession>
<evidence type="ECO:0000256" key="1">
    <source>
        <dbReference type="SAM" id="MobiDB-lite"/>
    </source>
</evidence>
<protein>
    <submittedName>
        <fullName evidence="3">Uncharacterized protein</fullName>
    </submittedName>
</protein>
<evidence type="ECO:0000256" key="2">
    <source>
        <dbReference type="SAM" id="Phobius"/>
    </source>
</evidence>
<dbReference type="KEGG" id="mhe:MHC_02370"/>
<feature type="compositionally biased region" description="Basic and acidic residues" evidence="1">
    <location>
        <begin position="76"/>
        <end position="91"/>
    </location>
</feature>
<dbReference type="EMBL" id="CP003199">
    <property type="protein sequence ID" value="AEW45338.1"/>
    <property type="molecule type" value="Genomic_DNA"/>
</dbReference>
<dbReference type="HOGENOM" id="CLU_1553577_0_0_14"/>
<keyword evidence="2" id="KW-0812">Transmembrane</keyword>
<keyword evidence="2" id="KW-1133">Transmembrane helix</keyword>
<keyword evidence="2" id="KW-0472">Membrane</keyword>
<feature type="region of interest" description="Disordered" evidence="1">
    <location>
        <begin position="54"/>
        <end position="91"/>
    </location>
</feature>
<evidence type="ECO:0000313" key="4">
    <source>
        <dbReference type="Proteomes" id="UP000009135"/>
    </source>
</evidence>
<feature type="compositionally biased region" description="Polar residues" evidence="1">
    <location>
        <begin position="54"/>
        <end position="75"/>
    </location>
</feature>
<keyword evidence="4" id="KW-1185">Reference proteome</keyword>
<name>H6N6R6_MYCHN</name>
<feature type="transmembrane region" description="Helical" evidence="2">
    <location>
        <begin position="12"/>
        <end position="32"/>
    </location>
</feature>